<evidence type="ECO:0000259" key="1">
    <source>
        <dbReference type="Pfam" id="PF25597"/>
    </source>
</evidence>
<keyword evidence="3" id="KW-1185">Reference proteome</keyword>
<proteinExistence type="predicted"/>
<protein>
    <recommendedName>
        <fullName evidence="1">Retroviral polymerase SH3-like domain-containing protein</fullName>
    </recommendedName>
</protein>
<gene>
    <name evidence="2" type="ORF">CR513_48773</name>
</gene>
<evidence type="ECO:0000313" key="2">
    <source>
        <dbReference type="EMBL" id="RDX71822.1"/>
    </source>
</evidence>
<dbReference type="EMBL" id="QJKJ01011188">
    <property type="protein sequence ID" value="RDX71822.1"/>
    <property type="molecule type" value="Genomic_DNA"/>
</dbReference>
<feature type="non-terminal residue" evidence="2">
    <location>
        <position position="1"/>
    </location>
</feature>
<sequence length="81" mass="9218">MNCGRVDNPTFLISTLSDDNLGNFDPKYDKGIFIRYSTTSKSYKVNNSRTLKVEEFIHIASKEPLLDDEPKTDKAETSSRN</sequence>
<name>A0A371F0L1_MUCPR</name>
<dbReference type="OrthoDB" id="1751476at2759"/>
<dbReference type="Pfam" id="PF25597">
    <property type="entry name" value="SH3_retrovirus"/>
    <property type="match status" value="1"/>
</dbReference>
<accession>A0A371F0L1</accession>
<dbReference type="AlphaFoldDB" id="A0A371F0L1"/>
<feature type="domain" description="Retroviral polymerase SH3-like" evidence="1">
    <location>
        <begin position="18"/>
        <end position="63"/>
    </location>
</feature>
<organism evidence="2 3">
    <name type="scientific">Mucuna pruriens</name>
    <name type="common">Velvet bean</name>
    <name type="synonym">Dolichos pruriens</name>
    <dbReference type="NCBI Taxonomy" id="157652"/>
    <lineage>
        <taxon>Eukaryota</taxon>
        <taxon>Viridiplantae</taxon>
        <taxon>Streptophyta</taxon>
        <taxon>Embryophyta</taxon>
        <taxon>Tracheophyta</taxon>
        <taxon>Spermatophyta</taxon>
        <taxon>Magnoliopsida</taxon>
        <taxon>eudicotyledons</taxon>
        <taxon>Gunneridae</taxon>
        <taxon>Pentapetalae</taxon>
        <taxon>rosids</taxon>
        <taxon>fabids</taxon>
        <taxon>Fabales</taxon>
        <taxon>Fabaceae</taxon>
        <taxon>Papilionoideae</taxon>
        <taxon>50 kb inversion clade</taxon>
        <taxon>NPAAA clade</taxon>
        <taxon>indigoferoid/millettioid clade</taxon>
        <taxon>Phaseoleae</taxon>
        <taxon>Mucuna</taxon>
    </lineage>
</organism>
<dbReference type="Proteomes" id="UP000257109">
    <property type="component" value="Unassembled WGS sequence"/>
</dbReference>
<comment type="caution">
    <text evidence="2">The sequence shown here is derived from an EMBL/GenBank/DDBJ whole genome shotgun (WGS) entry which is preliminary data.</text>
</comment>
<evidence type="ECO:0000313" key="3">
    <source>
        <dbReference type="Proteomes" id="UP000257109"/>
    </source>
</evidence>
<dbReference type="InterPro" id="IPR057670">
    <property type="entry name" value="SH3_retrovirus"/>
</dbReference>
<reference evidence="2" key="1">
    <citation type="submission" date="2018-05" db="EMBL/GenBank/DDBJ databases">
        <title>Draft genome of Mucuna pruriens seed.</title>
        <authorList>
            <person name="Nnadi N.E."/>
            <person name="Vos R."/>
            <person name="Hasami M.H."/>
            <person name="Devisetty U.K."/>
            <person name="Aguiy J.C."/>
        </authorList>
    </citation>
    <scope>NUCLEOTIDE SEQUENCE [LARGE SCALE GENOMIC DNA]</scope>
    <source>
        <strain evidence="2">JCA_2017</strain>
    </source>
</reference>